<organism evidence="1 2">
    <name type="scientific">Terasakiella brassicae</name>
    <dbReference type="NCBI Taxonomy" id="1634917"/>
    <lineage>
        <taxon>Bacteria</taxon>
        <taxon>Pseudomonadati</taxon>
        <taxon>Pseudomonadota</taxon>
        <taxon>Alphaproteobacteria</taxon>
        <taxon>Rhodospirillales</taxon>
        <taxon>Terasakiellaceae</taxon>
        <taxon>Terasakiella</taxon>
    </lineage>
</organism>
<protein>
    <submittedName>
        <fullName evidence="1">Uncharacterized protein</fullName>
    </submittedName>
</protein>
<sequence>MSRLIITNGDSTAQRIADIVLPWRDVLHEGPALSCDNMYVFDRKGDKIIRAVRPSQ</sequence>
<dbReference type="AlphaFoldDB" id="A0A917FDA2"/>
<reference evidence="1" key="2">
    <citation type="submission" date="2020-09" db="EMBL/GenBank/DDBJ databases">
        <authorList>
            <person name="Sun Q."/>
            <person name="Zhou Y."/>
        </authorList>
    </citation>
    <scope>NUCLEOTIDE SEQUENCE</scope>
    <source>
        <strain evidence="1">CGMCC 1.15254</strain>
    </source>
</reference>
<dbReference type="Proteomes" id="UP000632498">
    <property type="component" value="Unassembled WGS sequence"/>
</dbReference>
<reference evidence="1" key="1">
    <citation type="journal article" date="2014" name="Int. J. Syst. Evol. Microbiol.">
        <title>Complete genome sequence of Corynebacterium casei LMG S-19264T (=DSM 44701T), isolated from a smear-ripened cheese.</title>
        <authorList>
            <consortium name="US DOE Joint Genome Institute (JGI-PGF)"/>
            <person name="Walter F."/>
            <person name="Albersmeier A."/>
            <person name="Kalinowski J."/>
            <person name="Ruckert C."/>
        </authorList>
    </citation>
    <scope>NUCLEOTIDE SEQUENCE</scope>
    <source>
        <strain evidence="1">CGMCC 1.15254</strain>
    </source>
</reference>
<comment type="caution">
    <text evidence="1">The sequence shown here is derived from an EMBL/GenBank/DDBJ whole genome shotgun (WGS) entry which is preliminary data.</text>
</comment>
<evidence type="ECO:0000313" key="2">
    <source>
        <dbReference type="Proteomes" id="UP000632498"/>
    </source>
</evidence>
<dbReference type="EMBL" id="BMHV01000014">
    <property type="protein sequence ID" value="GGF67070.1"/>
    <property type="molecule type" value="Genomic_DNA"/>
</dbReference>
<proteinExistence type="predicted"/>
<keyword evidence="2" id="KW-1185">Reference proteome</keyword>
<dbReference type="RefSeq" id="WP_188664784.1">
    <property type="nucleotide sequence ID" value="NZ_BMHV01000014.1"/>
</dbReference>
<evidence type="ECO:0000313" key="1">
    <source>
        <dbReference type="EMBL" id="GGF67070.1"/>
    </source>
</evidence>
<accession>A0A917FDA2</accession>
<name>A0A917FDA2_9PROT</name>
<gene>
    <name evidence="1" type="ORF">GCM10011332_21470</name>
</gene>